<dbReference type="Pfam" id="PF01569">
    <property type="entry name" value="PAP2"/>
    <property type="match status" value="1"/>
</dbReference>
<dbReference type="PANTHER" id="PTHR14969">
    <property type="entry name" value="SPHINGOSINE-1-PHOSPHATE PHOSPHOHYDROLASE"/>
    <property type="match status" value="1"/>
</dbReference>
<dbReference type="Gene3D" id="1.20.144.10">
    <property type="entry name" value="Phosphatidic acid phosphatase type 2/haloperoxidase"/>
    <property type="match status" value="1"/>
</dbReference>
<evidence type="ECO:0000256" key="4">
    <source>
        <dbReference type="ARBA" id="ARBA00022824"/>
    </source>
</evidence>
<evidence type="ECO:0000313" key="10">
    <source>
        <dbReference type="EMBL" id="CAI8016086.1"/>
    </source>
</evidence>
<evidence type="ECO:0000256" key="7">
    <source>
        <dbReference type="ARBA" id="ARBA00038324"/>
    </source>
</evidence>
<evidence type="ECO:0000256" key="3">
    <source>
        <dbReference type="ARBA" id="ARBA00022801"/>
    </source>
</evidence>
<dbReference type="CDD" id="cd03388">
    <property type="entry name" value="PAP2_SPPase1"/>
    <property type="match status" value="1"/>
</dbReference>
<reference evidence="10" key="1">
    <citation type="submission" date="2023-03" db="EMBL/GenBank/DDBJ databases">
        <authorList>
            <person name="Steffen K."/>
            <person name="Cardenas P."/>
        </authorList>
    </citation>
    <scope>NUCLEOTIDE SEQUENCE</scope>
</reference>
<comment type="similarity">
    <text evidence="7">Belongs to the type 2 lipid phosphate phosphatase family.</text>
</comment>
<evidence type="ECO:0000259" key="9">
    <source>
        <dbReference type="SMART" id="SM00014"/>
    </source>
</evidence>
<dbReference type="EMBL" id="CASHTH010001493">
    <property type="protein sequence ID" value="CAI8016086.1"/>
    <property type="molecule type" value="Genomic_DNA"/>
</dbReference>
<feature type="transmembrane region" description="Helical" evidence="8">
    <location>
        <begin position="256"/>
        <end position="276"/>
    </location>
</feature>
<feature type="domain" description="Phosphatidic acid phosphatase type 2/haloperoxidase" evidence="9">
    <location>
        <begin position="150"/>
        <end position="267"/>
    </location>
</feature>
<dbReference type="GO" id="GO:0006670">
    <property type="term" value="P:sphingosine metabolic process"/>
    <property type="evidence" value="ECO:0007669"/>
    <property type="project" value="TreeGrafter"/>
</dbReference>
<evidence type="ECO:0000256" key="8">
    <source>
        <dbReference type="SAM" id="Phobius"/>
    </source>
</evidence>
<keyword evidence="5 8" id="KW-1133">Transmembrane helix</keyword>
<keyword evidence="2 8" id="KW-0812">Transmembrane</keyword>
<feature type="transmembrane region" description="Helical" evidence="8">
    <location>
        <begin position="344"/>
        <end position="366"/>
    </location>
</feature>
<evidence type="ECO:0000313" key="11">
    <source>
        <dbReference type="Proteomes" id="UP001174909"/>
    </source>
</evidence>
<dbReference type="GO" id="GO:0042392">
    <property type="term" value="F:sphingosine-1-phosphate phosphatase activity"/>
    <property type="evidence" value="ECO:0007669"/>
    <property type="project" value="TreeGrafter"/>
</dbReference>
<dbReference type="SMART" id="SM00014">
    <property type="entry name" value="acidPPc"/>
    <property type="match status" value="1"/>
</dbReference>
<keyword evidence="3" id="KW-0378">Hydrolase</keyword>
<keyword evidence="11" id="KW-1185">Reference proteome</keyword>
<evidence type="ECO:0000256" key="5">
    <source>
        <dbReference type="ARBA" id="ARBA00022989"/>
    </source>
</evidence>
<feature type="transmembrane region" description="Helical" evidence="8">
    <location>
        <begin position="404"/>
        <end position="422"/>
    </location>
</feature>
<feature type="transmembrane region" description="Helical" evidence="8">
    <location>
        <begin position="223"/>
        <end position="244"/>
    </location>
</feature>
<gene>
    <name evidence="10" type="ORF">GBAR_LOCUS9898</name>
</gene>
<dbReference type="PANTHER" id="PTHR14969:SF28">
    <property type="entry name" value="DIHYDROSPHINGOSINE 1-PHOSPHATE PHOSPHATASE LCB3-RELATED"/>
    <property type="match status" value="1"/>
</dbReference>
<protein>
    <submittedName>
        <fullName evidence="10">Sphingosine-1-phosphate phosphatase 1</fullName>
    </submittedName>
</protein>
<keyword evidence="6 8" id="KW-0472">Membrane</keyword>
<proteinExistence type="inferred from homology"/>
<dbReference type="SUPFAM" id="SSF48317">
    <property type="entry name" value="Acid phosphatase/Vanadium-dependent haloperoxidase"/>
    <property type="match status" value="1"/>
</dbReference>
<evidence type="ECO:0000256" key="6">
    <source>
        <dbReference type="ARBA" id="ARBA00023136"/>
    </source>
</evidence>
<dbReference type="InterPro" id="IPR000326">
    <property type="entry name" value="PAP2/HPO"/>
</dbReference>
<feature type="transmembrane region" description="Helical" evidence="8">
    <location>
        <begin position="312"/>
        <end position="332"/>
    </location>
</feature>
<dbReference type="Proteomes" id="UP001174909">
    <property type="component" value="Unassembled WGS sequence"/>
</dbReference>
<dbReference type="InterPro" id="IPR036938">
    <property type="entry name" value="PAP2/HPO_sf"/>
</dbReference>
<name>A0AA35RTK8_GEOBA</name>
<comment type="subcellular location">
    <subcellularLocation>
        <location evidence="1">Endoplasmic reticulum membrane</location>
        <topology evidence="1">Multi-pass membrane protein</topology>
    </subcellularLocation>
</comment>
<keyword evidence="4" id="KW-0256">Endoplasmic reticulum</keyword>
<comment type="caution">
    <text evidence="10">The sequence shown here is derived from an EMBL/GenBank/DDBJ whole genome shotgun (WGS) entry which is preliminary data.</text>
</comment>
<accession>A0AA35RTK8</accession>
<evidence type="ECO:0000256" key="2">
    <source>
        <dbReference type="ARBA" id="ARBA00022692"/>
    </source>
</evidence>
<dbReference type="GO" id="GO:0005789">
    <property type="term" value="C:endoplasmic reticulum membrane"/>
    <property type="evidence" value="ECO:0007669"/>
    <property type="project" value="UniProtKB-SubCell"/>
</dbReference>
<organism evidence="10 11">
    <name type="scientific">Geodia barretti</name>
    <name type="common">Barrett's horny sponge</name>
    <dbReference type="NCBI Taxonomy" id="519541"/>
    <lineage>
        <taxon>Eukaryota</taxon>
        <taxon>Metazoa</taxon>
        <taxon>Porifera</taxon>
        <taxon>Demospongiae</taxon>
        <taxon>Heteroscleromorpha</taxon>
        <taxon>Tetractinellida</taxon>
        <taxon>Astrophorina</taxon>
        <taxon>Geodiidae</taxon>
        <taxon>Geodia</taxon>
    </lineage>
</organism>
<dbReference type="AlphaFoldDB" id="A0AA35RTK8"/>
<evidence type="ECO:0000256" key="1">
    <source>
        <dbReference type="ARBA" id="ARBA00004477"/>
    </source>
</evidence>
<feature type="transmembrane region" description="Helical" evidence="8">
    <location>
        <begin position="282"/>
        <end position="300"/>
    </location>
</feature>
<sequence>MGNTVRAAVDYLQDPHLVRSIQERLGVKRIATPKTVAGSKSNGGQATEAGVDHERRRACEGTSANGSVANAGGALGGGNLRWLATKRRKRLRHPVLAHLSPISSPEPEDIIVETIPALDIFFKLATELGYEPFYITVLPFLIWNVDTLVTRHMVVLWIGSMYIGQACKALWRIRRPASPPAIRLEINPSLETEYGFPSTHATVSTTIPFYAAYRAYLRYNIPLWIGGPLACLWCGSVCLSRLYLGVHSPLDLLGGWAVAVVMLIVCIPGLPFFDWLAFDYNYTLIAVPLLVIFLLYIYPVDPDNWSVDRGDTGAILGSGFGLVLGFHVYGRFPDDIDPGPFELALPSLYVVGLSIVRFVVGVLLLLPTRFVMKLLCFRLLPLIMPTHGVQEVVKRPLVELPYKIITYGMIGFNAVYLVTYVFEICNISR</sequence>